<feature type="compositionally biased region" description="Polar residues" evidence="1">
    <location>
        <begin position="148"/>
        <end position="168"/>
    </location>
</feature>
<evidence type="ECO:0000256" key="1">
    <source>
        <dbReference type="SAM" id="MobiDB-lite"/>
    </source>
</evidence>
<evidence type="ECO:0000313" key="3">
    <source>
        <dbReference type="Proteomes" id="UP000289738"/>
    </source>
</evidence>
<sequence>MTILTLQDPRHRSEAEDERREERREILRMNETMRCWVEKRKRMILTPERQRRLQPTSKLIIRYPNSQFLSLVYSPVAATQLSAGLSIHRRRPAKPSPLPSNPSNNVVRRLSLPVSYSLFSLLSSLVEWLSTLWCSIPPTSSTSIVTMEPQTQEASNSQRHTSDQNVHNVSDHVDEDVTSNAVDMDQYRINSWEDIGKIDF</sequence>
<accession>A0A445DDG5</accession>
<feature type="region of interest" description="Disordered" evidence="1">
    <location>
        <begin position="1"/>
        <end position="22"/>
    </location>
</feature>
<dbReference type="AlphaFoldDB" id="A0A445DDG5"/>
<comment type="caution">
    <text evidence="2">The sequence shown here is derived from an EMBL/GenBank/DDBJ whole genome shotgun (WGS) entry which is preliminary data.</text>
</comment>
<keyword evidence="3" id="KW-1185">Reference proteome</keyword>
<feature type="compositionally biased region" description="Basic and acidic residues" evidence="1">
    <location>
        <begin position="8"/>
        <end position="22"/>
    </location>
</feature>
<evidence type="ECO:0000313" key="2">
    <source>
        <dbReference type="EMBL" id="RYR61175.1"/>
    </source>
</evidence>
<organism evidence="2 3">
    <name type="scientific">Arachis hypogaea</name>
    <name type="common">Peanut</name>
    <dbReference type="NCBI Taxonomy" id="3818"/>
    <lineage>
        <taxon>Eukaryota</taxon>
        <taxon>Viridiplantae</taxon>
        <taxon>Streptophyta</taxon>
        <taxon>Embryophyta</taxon>
        <taxon>Tracheophyta</taxon>
        <taxon>Spermatophyta</taxon>
        <taxon>Magnoliopsida</taxon>
        <taxon>eudicotyledons</taxon>
        <taxon>Gunneridae</taxon>
        <taxon>Pentapetalae</taxon>
        <taxon>rosids</taxon>
        <taxon>fabids</taxon>
        <taxon>Fabales</taxon>
        <taxon>Fabaceae</taxon>
        <taxon>Papilionoideae</taxon>
        <taxon>50 kb inversion clade</taxon>
        <taxon>dalbergioids sensu lato</taxon>
        <taxon>Dalbergieae</taxon>
        <taxon>Pterocarpus clade</taxon>
        <taxon>Arachis</taxon>
    </lineage>
</organism>
<gene>
    <name evidence="2" type="ORF">Ahy_A04g018302</name>
</gene>
<reference evidence="2 3" key="1">
    <citation type="submission" date="2019-01" db="EMBL/GenBank/DDBJ databases">
        <title>Sequencing of cultivated peanut Arachis hypogaea provides insights into genome evolution and oil improvement.</title>
        <authorList>
            <person name="Chen X."/>
        </authorList>
    </citation>
    <scope>NUCLEOTIDE SEQUENCE [LARGE SCALE GENOMIC DNA]</scope>
    <source>
        <strain evidence="3">cv. Fuhuasheng</strain>
        <tissue evidence="2">Leaves</tissue>
    </source>
</reference>
<feature type="region of interest" description="Disordered" evidence="1">
    <location>
        <begin position="147"/>
        <end position="178"/>
    </location>
</feature>
<name>A0A445DDG5_ARAHY</name>
<proteinExistence type="predicted"/>
<dbReference type="EMBL" id="SDMP01000004">
    <property type="protein sequence ID" value="RYR61175.1"/>
    <property type="molecule type" value="Genomic_DNA"/>
</dbReference>
<dbReference type="Proteomes" id="UP000289738">
    <property type="component" value="Chromosome A04"/>
</dbReference>
<protein>
    <submittedName>
        <fullName evidence="2">Uncharacterized protein</fullName>
    </submittedName>
</protein>